<dbReference type="PANTHER" id="PTHR35368">
    <property type="entry name" value="HYDROPEROXIDE REDUCTASE"/>
    <property type="match status" value="1"/>
</dbReference>
<proteinExistence type="predicted"/>
<reference evidence="3" key="1">
    <citation type="submission" date="2016-10" db="EMBL/GenBank/DDBJ databases">
        <authorList>
            <person name="Varghese N."/>
            <person name="Submissions S."/>
        </authorList>
    </citation>
    <scope>NUCLEOTIDE SEQUENCE [LARGE SCALE GENOMIC DNA]</scope>
    <source>
        <strain evidence="3">RD 26</strain>
    </source>
</reference>
<evidence type="ECO:0000313" key="2">
    <source>
        <dbReference type="EMBL" id="SFR35743.1"/>
    </source>
</evidence>
<dbReference type="InterPro" id="IPR003718">
    <property type="entry name" value="OsmC/Ohr_fam"/>
</dbReference>
<dbReference type="Gene3D" id="3.30.300.20">
    <property type="match status" value="1"/>
</dbReference>
<feature type="region of interest" description="Disordered" evidence="1">
    <location>
        <begin position="1"/>
        <end position="23"/>
    </location>
</feature>
<dbReference type="Proteomes" id="UP000198932">
    <property type="component" value="Unassembled WGS sequence"/>
</dbReference>
<dbReference type="Pfam" id="PF02566">
    <property type="entry name" value="OsmC"/>
    <property type="match status" value="1"/>
</dbReference>
<name>A0A1I6G0K3_HALSD</name>
<dbReference type="GeneID" id="34507432"/>
<dbReference type="AlphaFoldDB" id="A0A1I6G0K3"/>
<dbReference type="OrthoDB" id="106754at2157"/>
<dbReference type="InterPro" id="IPR036102">
    <property type="entry name" value="OsmC/Ohrsf"/>
</dbReference>
<dbReference type="STRING" id="35743.SAMN04487937_1473"/>
<sequence>MSDANATQRMEVSGESDGESKFVARARDHELVMDDPEAMGGDDEGAMPVEYLLAAWTGCLNATVRAVAPDFDLDVEGVAVEVAGGFDPRKHLGRAEEPRAGYQGVEASVDVDFAGDVDDETLAEFTAAVEARCPVSDNLANETATDVTLRRE</sequence>
<evidence type="ECO:0000313" key="3">
    <source>
        <dbReference type="Proteomes" id="UP000198932"/>
    </source>
</evidence>
<dbReference type="PANTHER" id="PTHR35368:SF1">
    <property type="entry name" value="HYDROPEROXIDE REDUCTASE"/>
    <property type="match status" value="1"/>
</dbReference>
<dbReference type="InterPro" id="IPR015946">
    <property type="entry name" value="KH_dom-like_a/b"/>
</dbReference>
<protein>
    <submittedName>
        <fullName evidence="2">Uncharacterized OsmC-related protein</fullName>
    </submittedName>
</protein>
<dbReference type="EMBL" id="FOYN01000002">
    <property type="protein sequence ID" value="SFR35743.1"/>
    <property type="molecule type" value="Genomic_DNA"/>
</dbReference>
<feature type="compositionally biased region" description="Polar residues" evidence="1">
    <location>
        <begin position="1"/>
        <end position="10"/>
    </location>
</feature>
<keyword evidence="3" id="KW-1185">Reference proteome</keyword>
<gene>
    <name evidence="2" type="ORF">SAMN04487937_1473</name>
</gene>
<evidence type="ECO:0000256" key="1">
    <source>
        <dbReference type="SAM" id="MobiDB-lite"/>
    </source>
</evidence>
<dbReference type="RefSeq" id="WP_092920890.1">
    <property type="nucleotide sequence ID" value="NZ_FOYN01000002.1"/>
</dbReference>
<dbReference type="InterPro" id="IPR052924">
    <property type="entry name" value="OsmC/Ohr_hydroprdx_reductase"/>
</dbReference>
<organism evidence="2 3">
    <name type="scientific">Halorubrum sodomense</name>
    <dbReference type="NCBI Taxonomy" id="35743"/>
    <lineage>
        <taxon>Archaea</taxon>
        <taxon>Methanobacteriati</taxon>
        <taxon>Methanobacteriota</taxon>
        <taxon>Stenosarchaea group</taxon>
        <taxon>Halobacteria</taxon>
        <taxon>Halobacteriales</taxon>
        <taxon>Haloferacaceae</taxon>
        <taxon>Halorubrum</taxon>
    </lineage>
</organism>
<dbReference type="SUPFAM" id="SSF82784">
    <property type="entry name" value="OsmC-like"/>
    <property type="match status" value="1"/>
</dbReference>
<accession>A0A1I6G0K3</accession>